<comment type="caution">
    <text evidence="1">The sequence shown here is derived from an EMBL/GenBank/DDBJ whole genome shotgun (WGS) entry which is preliminary data.</text>
</comment>
<name>A0A699VYL2_TANCI</name>
<accession>A0A699VYL2</accession>
<gene>
    <name evidence="1" type="ORF">Tci_912306</name>
</gene>
<feature type="non-terminal residue" evidence="1">
    <location>
        <position position="1"/>
    </location>
</feature>
<organism evidence="1">
    <name type="scientific">Tanacetum cinerariifolium</name>
    <name type="common">Dalmatian daisy</name>
    <name type="synonym">Chrysanthemum cinerariifolium</name>
    <dbReference type="NCBI Taxonomy" id="118510"/>
    <lineage>
        <taxon>Eukaryota</taxon>
        <taxon>Viridiplantae</taxon>
        <taxon>Streptophyta</taxon>
        <taxon>Embryophyta</taxon>
        <taxon>Tracheophyta</taxon>
        <taxon>Spermatophyta</taxon>
        <taxon>Magnoliopsida</taxon>
        <taxon>eudicotyledons</taxon>
        <taxon>Gunneridae</taxon>
        <taxon>Pentapetalae</taxon>
        <taxon>asterids</taxon>
        <taxon>campanulids</taxon>
        <taxon>Asterales</taxon>
        <taxon>Asteraceae</taxon>
        <taxon>Asteroideae</taxon>
        <taxon>Anthemideae</taxon>
        <taxon>Anthemidinae</taxon>
        <taxon>Tanacetum</taxon>
    </lineage>
</organism>
<proteinExistence type="predicted"/>
<protein>
    <submittedName>
        <fullName evidence="1">Uncharacterized protein</fullName>
    </submittedName>
</protein>
<dbReference type="AlphaFoldDB" id="A0A699VYL2"/>
<reference evidence="1" key="1">
    <citation type="journal article" date="2019" name="Sci. Rep.">
        <title>Draft genome of Tanacetum cinerariifolium, the natural source of mosquito coil.</title>
        <authorList>
            <person name="Yamashiro T."/>
            <person name="Shiraishi A."/>
            <person name="Satake H."/>
            <person name="Nakayama K."/>
        </authorList>
    </citation>
    <scope>NUCLEOTIDE SEQUENCE</scope>
</reference>
<dbReference type="EMBL" id="BKCJ011532131">
    <property type="protein sequence ID" value="GFD40337.1"/>
    <property type="molecule type" value="Genomic_DNA"/>
</dbReference>
<sequence>ASIAASDAAMYSDCVACIAMVVCFLPFQSIAPPLMTKT</sequence>
<evidence type="ECO:0000313" key="1">
    <source>
        <dbReference type="EMBL" id="GFD40337.1"/>
    </source>
</evidence>